<sequence>MLGELERRLERYGPEERARRERLIGSLASLVLSDDSGEKMREIEEILEGFPKVSEEEEPSPAALEAARARNLLRVLEDRRRLRSECLRPAEVGSSMGVGRERLRQLREAGRLVGIRQGEKRPTLYPYWQFGGDGGALQGLEEVVRAAREAGMGEETLHFFATEPNGRLGGERPADLLRRGEAGKVAEVLRSSGLGRF</sequence>
<evidence type="ECO:0008006" key="3">
    <source>
        <dbReference type="Google" id="ProtNLM"/>
    </source>
</evidence>
<dbReference type="Proteomes" id="UP000502706">
    <property type="component" value="Plasmid unnamed1"/>
</dbReference>
<protein>
    <recommendedName>
        <fullName evidence="3">Antitoxin Xre/MbcA/ParS-like toxin-binding domain-containing protein</fullName>
    </recommendedName>
</protein>
<name>A0A6G8Q3I3_9ACTN</name>
<proteinExistence type="predicted"/>
<dbReference type="EMBL" id="CP045122">
    <property type="protein sequence ID" value="QIN81008.1"/>
    <property type="molecule type" value="Genomic_DNA"/>
</dbReference>
<accession>A0A6G8Q3I3</accession>
<evidence type="ECO:0000313" key="2">
    <source>
        <dbReference type="Proteomes" id="UP000502706"/>
    </source>
</evidence>
<organism evidence="1 2">
    <name type="scientific">Rubrobacter marinus</name>
    <dbReference type="NCBI Taxonomy" id="2653852"/>
    <lineage>
        <taxon>Bacteria</taxon>
        <taxon>Bacillati</taxon>
        <taxon>Actinomycetota</taxon>
        <taxon>Rubrobacteria</taxon>
        <taxon>Rubrobacterales</taxon>
        <taxon>Rubrobacteraceae</taxon>
        <taxon>Rubrobacter</taxon>
    </lineage>
</organism>
<reference evidence="1 2" key="1">
    <citation type="submission" date="2019-10" db="EMBL/GenBank/DDBJ databases">
        <title>Rubrobacter sp nov SCSIO 52915 isolated from a deep-sea sediment in the South China Sea.</title>
        <authorList>
            <person name="Chen R.W."/>
        </authorList>
    </citation>
    <scope>NUCLEOTIDE SEQUENCE [LARGE SCALE GENOMIC DNA]</scope>
    <source>
        <strain evidence="1 2">SCSIO 52915</strain>
        <plasmid evidence="1 2">unnamed1</plasmid>
    </source>
</reference>
<dbReference type="KEGG" id="rmar:GBA65_21420"/>
<dbReference type="RefSeq" id="WP_166398721.1">
    <property type="nucleotide sequence ID" value="NZ_CP045122.1"/>
</dbReference>
<evidence type="ECO:0000313" key="1">
    <source>
        <dbReference type="EMBL" id="QIN81008.1"/>
    </source>
</evidence>
<geneLocation type="plasmid" evidence="1 2">
    <name>unnamed1</name>
</geneLocation>
<keyword evidence="1" id="KW-0614">Plasmid</keyword>
<keyword evidence="2" id="KW-1185">Reference proteome</keyword>
<dbReference type="AlphaFoldDB" id="A0A6G8Q3I3"/>
<gene>
    <name evidence="1" type="ORF">GBA65_21420</name>
</gene>